<proteinExistence type="predicted"/>
<feature type="compositionally biased region" description="Acidic residues" evidence="1">
    <location>
        <begin position="128"/>
        <end position="144"/>
    </location>
</feature>
<accession>A0A5B0NN84</accession>
<dbReference type="Proteomes" id="UP000325313">
    <property type="component" value="Unassembled WGS sequence"/>
</dbReference>
<name>A0A5B0NN84_PUCGR</name>
<organism evidence="2 3">
    <name type="scientific">Puccinia graminis f. sp. tritici</name>
    <dbReference type="NCBI Taxonomy" id="56615"/>
    <lineage>
        <taxon>Eukaryota</taxon>
        <taxon>Fungi</taxon>
        <taxon>Dikarya</taxon>
        <taxon>Basidiomycota</taxon>
        <taxon>Pucciniomycotina</taxon>
        <taxon>Pucciniomycetes</taxon>
        <taxon>Pucciniales</taxon>
        <taxon>Pucciniaceae</taxon>
        <taxon>Puccinia</taxon>
    </lineage>
</organism>
<evidence type="ECO:0000313" key="3">
    <source>
        <dbReference type="Proteomes" id="UP000325313"/>
    </source>
</evidence>
<reference evidence="2 3" key="1">
    <citation type="submission" date="2019-05" db="EMBL/GenBank/DDBJ databases">
        <title>Emergence of the Ug99 lineage of the wheat stem rust pathogen through somatic hybridization.</title>
        <authorList>
            <person name="Li F."/>
            <person name="Upadhyaya N.M."/>
            <person name="Sperschneider J."/>
            <person name="Matny O."/>
            <person name="Nguyen-Phuc H."/>
            <person name="Mago R."/>
            <person name="Raley C."/>
            <person name="Miller M.E."/>
            <person name="Silverstein K.A.T."/>
            <person name="Henningsen E."/>
            <person name="Hirsch C.D."/>
            <person name="Visser B."/>
            <person name="Pretorius Z.A."/>
            <person name="Steffenson B.J."/>
            <person name="Schwessinger B."/>
            <person name="Dodds P.N."/>
            <person name="Figueroa M."/>
        </authorList>
    </citation>
    <scope>NUCLEOTIDE SEQUENCE [LARGE SCALE GENOMIC DNA]</scope>
    <source>
        <strain evidence="2 3">Ug99</strain>
    </source>
</reference>
<feature type="compositionally biased region" description="Basic and acidic residues" evidence="1">
    <location>
        <begin position="91"/>
        <end position="124"/>
    </location>
</feature>
<comment type="caution">
    <text evidence="2">The sequence shown here is derived from an EMBL/GenBank/DDBJ whole genome shotgun (WGS) entry which is preliminary data.</text>
</comment>
<feature type="region of interest" description="Disordered" evidence="1">
    <location>
        <begin position="91"/>
        <end position="168"/>
    </location>
</feature>
<dbReference type="AlphaFoldDB" id="A0A5B0NN84"/>
<evidence type="ECO:0000256" key="1">
    <source>
        <dbReference type="SAM" id="MobiDB-lite"/>
    </source>
</evidence>
<sequence>MTTNRSLTSNDSIQDIMNGQAEREETDGQQLFYPFGGPPGHVTDLLLILPHVRPHRLCPDGRKYRCKSCPLATGARSWARHCRTNAHRLNSERRAEEIESARTRGEGRNDQRSTGDDEGVRDPGDNGDVQDPDEDDVPDADDDQFGTILKRSATCIRTPPVNEDPRTLDEDLTNWRQWTRHPRSHRYLALAVIGRTSWRRSFRRLARMTTISWGPWRSHQEDRCQV</sequence>
<gene>
    <name evidence="2" type="ORF">PGTUg99_000030</name>
</gene>
<dbReference type="EMBL" id="VDEP01000399">
    <property type="protein sequence ID" value="KAA1090263.1"/>
    <property type="molecule type" value="Genomic_DNA"/>
</dbReference>
<protein>
    <submittedName>
        <fullName evidence="2">Uncharacterized protein</fullName>
    </submittedName>
</protein>
<evidence type="ECO:0000313" key="2">
    <source>
        <dbReference type="EMBL" id="KAA1090263.1"/>
    </source>
</evidence>